<keyword evidence="2" id="KW-1185">Reference proteome</keyword>
<dbReference type="EMBL" id="JAVLET010000001">
    <property type="protein sequence ID" value="KAL0475621.1"/>
    <property type="molecule type" value="Genomic_DNA"/>
</dbReference>
<dbReference type="Proteomes" id="UP001451303">
    <property type="component" value="Unassembled WGS sequence"/>
</dbReference>
<sequence>MCYTYRILESMDSYIYLSLFSPSLDKCTSRPEVEFPFPSVHCLQPTSSQTADIIGDSAAAADDDDDSEDEYFDALAGDDHELPAMNDSQNISPNEIDWSQDVWPLEDWTQQDCTQQNSSQDDTDYQTDAIDTSDDSGHPFAGWHSQRLVNSDWVNHSFIDKTDHIDTWARRSASSSLARCNWVAFPEDGGWPKPQNDYVWGAPEAPELRLVTPEGDVWWLDDPIDYEDLPWERGRGGEEQDFEGHL</sequence>
<evidence type="ECO:0000313" key="1">
    <source>
        <dbReference type="EMBL" id="KAL0475621.1"/>
    </source>
</evidence>
<proteinExistence type="predicted"/>
<evidence type="ECO:0000313" key="2">
    <source>
        <dbReference type="Proteomes" id="UP001451303"/>
    </source>
</evidence>
<organism evidence="1 2">
    <name type="scientific">Neurospora intermedia</name>
    <dbReference type="NCBI Taxonomy" id="5142"/>
    <lineage>
        <taxon>Eukaryota</taxon>
        <taxon>Fungi</taxon>
        <taxon>Dikarya</taxon>
        <taxon>Ascomycota</taxon>
        <taxon>Pezizomycotina</taxon>
        <taxon>Sordariomycetes</taxon>
        <taxon>Sordariomycetidae</taxon>
        <taxon>Sordariales</taxon>
        <taxon>Sordariaceae</taxon>
        <taxon>Neurospora</taxon>
    </lineage>
</organism>
<protein>
    <submittedName>
        <fullName evidence="1">Uncharacterized protein</fullName>
    </submittedName>
</protein>
<reference evidence="1 2" key="1">
    <citation type="submission" date="2023-09" db="EMBL/GenBank/DDBJ databases">
        <title>Multi-omics analysis of a traditional fermented food reveals byproduct-associated fungal strains for waste-to-food upcycling.</title>
        <authorList>
            <consortium name="Lawrence Berkeley National Laboratory"/>
            <person name="Rekdal V.M."/>
            <person name="Villalobos-Escobedo J.M."/>
            <person name="Rodriguez-Valeron N."/>
            <person name="Garcia M.O."/>
            <person name="Vasquez D.P."/>
            <person name="Damayanti I."/>
            <person name="Sorensen P.M."/>
            <person name="Baidoo E.E."/>
            <person name="De Carvalho A.C."/>
            <person name="Riley R."/>
            <person name="Lipzen A."/>
            <person name="He G."/>
            <person name="Yan M."/>
            <person name="Haridas S."/>
            <person name="Daum C."/>
            <person name="Yoshinaga Y."/>
            <person name="Ng V."/>
            <person name="Grigoriev I.V."/>
            <person name="Munk R."/>
            <person name="Nuraida L."/>
            <person name="Wijaya C.H."/>
            <person name="Morales P.-C."/>
            <person name="Keasling J.D."/>
        </authorList>
    </citation>
    <scope>NUCLEOTIDE SEQUENCE [LARGE SCALE GENOMIC DNA]</scope>
    <source>
        <strain evidence="1 2">FGSC 2613</strain>
    </source>
</reference>
<name>A0ABR3DSI9_NEUIN</name>
<comment type="caution">
    <text evidence="1">The sequence shown here is derived from an EMBL/GenBank/DDBJ whole genome shotgun (WGS) entry which is preliminary data.</text>
</comment>
<gene>
    <name evidence="1" type="ORF">QR685DRAFT_550194</name>
</gene>
<accession>A0ABR3DSI9</accession>